<gene>
    <name evidence="2" type="ORF">COY32_01525</name>
</gene>
<dbReference type="InterPro" id="IPR030392">
    <property type="entry name" value="S74_ICA"/>
</dbReference>
<comment type="caution">
    <text evidence="2">The sequence shown here is derived from an EMBL/GenBank/DDBJ whole genome shotgun (WGS) entry which is preliminary data.</text>
</comment>
<evidence type="ECO:0000259" key="1">
    <source>
        <dbReference type="PROSITE" id="PS51688"/>
    </source>
</evidence>
<sequence>NRASASGQIEQNVSGGAMRLQDTSGNTLVQLRTYGDSWLNATTGNVGIGTTGPGAKLEVQVLSTIEEIARFSGIQAANTTGKGIRFYGGVAGANLRGILGYAHTGSGANTILTGETADYMVLRGDNGLQLGSNVLAMTILPTTGNVGIGTTGPGAKLTVAGVTDLMNFKPDQSATGNLLGGSWIENRGGNNLVVFGQADGTAGKGIEIPYFAGTLWKSGIELTNTASGDGNLLLMKNGGNVGIGTTAPGANLDVYKAGVGNVIRLTSDSGYATEININQSNVRAWHIKNTATTGNLAFDDGSGDLVTIQKVSGNVGIGTTGPVYRFEVKTASGATGLTRFLNSDYASGVGTGLAIASGASSGNTYINLQGYNSGGGAYGNVLINGLGGNVGIGTTGPGAKLDIVNSTSNLAGQFTTSYTAGNTNAVTGIAITSNISDNRAFYANASNAGAGKAFSFYGNAGVLYNTGNVGIGTTAPGAKLDVVGSSATAFGALRLTNTSDTTGALSQLSFSSISSSANTVEIDAVKNAAGSAATSLRFRTHSGSAWNTGQLVLDYSGNVGIGTTGPSALLHISKANGAGDVGLIIQNNAVTDGETASLYFRTTTSTTDFGRIRTERVSGTSSKMYLGAFGQTETLTLTSGGNVGIGTVAPLSKLGVLGNASIGATYGAIAGPTSGLIIEGNVGIGTTGPNTKLTVGTAGSNTTNAIASFWGGGTNDTVVKILSTANITGSGPHLQLMENNSALYGFDWWYDSGNNVLKLDRYSNDVKTEVMTINGSGNVGIGTTNPLYSLDVKSAGANIARFNGSGSTGCTLSDGGIIACSSDLNLKKNIADVSYGLDAILALRPVEFNWKTNPDGTSKSLGFIAQDVELVVPKLVSIDPSGNRELNTIGLIPV</sequence>
<feature type="domain" description="Peptidase S74" evidence="1">
    <location>
        <begin position="822"/>
        <end position="894"/>
    </location>
</feature>
<dbReference type="PROSITE" id="PS51688">
    <property type="entry name" value="ICA"/>
    <property type="match status" value="1"/>
</dbReference>
<reference evidence="3" key="1">
    <citation type="submission" date="2017-09" db="EMBL/GenBank/DDBJ databases">
        <title>Depth-based differentiation of microbial function through sediment-hosted aquifers and enrichment of novel symbionts in the deep terrestrial subsurface.</title>
        <authorList>
            <person name="Probst A.J."/>
            <person name="Ladd B."/>
            <person name="Jarett J.K."/>
            <person name="Geller-Mcgrath D.E."/>
            <person name="Sieber C.M.K."/>
            <person name="Emerson J.B."/>
            <person name="Anantharaman K."/>
            <person name="Thomas B.C."/>
            <person name="Malmstrom R."/>
            <person name="Stieglmeier M."/>
            <person name="Klingl A."/>
            <person name="Woyke T."/>
            <person name="Ryan C.M."/>
            <person name="Banfield J.F."/>
        </authorList>
    </citation>
    <scope>NUCLEOTIDE SEQUENCE [LARGE SCALE GENOMIC DNA]</scope>
</reference>
<protein>
    <recommendedName>
        <fullName evidence="1">Peptidase S74 domain-containing protein</fullName>
    </recommendedName>
</protein>
<evidence type="ECO:0000313" key="2">
    <source>
        <dbReference type="EMBL" id="PIZ47527.1"/>
    </source>
</evidence>
<dbReference type="EMBL" id="PFNL01000041">
    <property type="protein sequence ID" value="PIZ47527.1"/>
    <property type="molecule type" value="Genomic_DNA"/>
</dbReference>
<dbReference type="AlphaFoldDB" id="A0A2M7TKT6"/>
<feature type="non-terminal residue" evidence="2">
    <location>
        <position position="1"/>
    </location>
</feature>
<evidence type="ECO:0000313" key="3">
    <source>
        <dbReference type="Proteomes" id="UP000228920"/>
    </source>
</evidence>
<feature type="non-terminal residue" evidence="2">
    <location>
        <position position="894"/>
    </location>
</feature>
<organism evidence="2 3">
    <name type="scientific">candidate division WWE3 bacterium CG_4_10_14_0_2_um_filter_41_14</name>
    <dbReference type="NCBI Taxonomy" id="1975072"/>
    <lineage>
        <taxon>Bacteria</taxon>
        <taxon>Katanobacteria</taxon>
    </lineage>
</organism>
<dbReference type="Proteomes" id="UP000228920">
    <property type="component" value="Unassembled WGS sequence"/>
</dbReference>
<proteinExistence type="predicted"/>
<name>A0A2M7TKT6_UNCKA</name>
<accession>A0A2M7TKT6</accession>
<dbReference type="Pfam" id="PF13884">
    <property type="entry name" value="Peptidase_S74"/>
    <property type="match status" value="1"/>
</dbReference>